<feature type="signal peptide" evidence="1">
    <location>
        <begin position="1"/>
        <end position="32"/>
    </location>
</feature>
<evidence type="ECO:0008006" key="4">
    <source>
        <dbReference type="Google" id="ProtNLM"/>
    </source>
</evidence>
<protein>
    <recommendedName>
        <fullName evidence="4">Secreted protein</fullName>
    </recommendedName>
</protein>
<name>A0AAJ0GY13_9PEZI</name>
<dbReference type="GeneID" id="87880211"/>
<reference evidence="2" key="2">
    <citation type="submission" date="2023-06" db="EMBL/GenBank/DDBJ databases">
        <authorList>
            <consortium name="Lawrence Berkeley National Laboratory"/>
            <person name="Mondo S.J."/>
            <person name="Hensen N."/>
            <person name="Bonometti L."/>
            <person name="Westerberg I."/>
            <person name="Brannstrom I.O."/>
            <person name="Guillou S."/>
            <person name="Cros-Aarteil S."/>
            <person name="Calhoun S."/>
            <person name="Haridas S."/>
            <person name="Kuo A."/>
            <person name="Pangilinan J."/>
            <person name="Riley R."/>
            <person name="Labutti K."/>
            <person name="Andreopoulos B."/>
            <person name="Lipzen A."/>
            <person name="Chen C."/>
            <person name="Yanf M."/>
            <person name="Daum C."/>
            <person name="Ng V."/>
            <person name="Clum A."/>
            <person name="Steindorff A."/>
            <person name="Ohm R."/>
            <person name="Martin F."/>
            <person name="Silar P."/>
            <person name="Natvig D."/>
            <person name="Lalanne C."/>
            <person name="Gautier V."/>
            <person name="Ament-Velasquez S.L."/>
            <person name="Kruys A."/>
            <person name="Hutchinson M.I."/>
            <person name="Powell A.J."/>
            <person name="Barry K."/>
            <person name="Miller A.N."/>
            <person name="Grigoriev I.V."/>
            <person name="Debuchy R."/>
            <person name="Gladieux P."/>
            <person name="Thoren M.H."/>
            <person name="Johannesson H."/>
        </authorList>
    </citation>
    <scope>NUCLEOTIDE SEQUENCE</scope>
    <source>
        <strain evidence="2">CBS 333.67</strain>
    </source>
</reference>
<comment type="caution">
    <text evidence="2">The sequence shown here is derived from an EMBL/GenBank/DDBJ whole genome shotgun (WGS) entry which is preliminary data.</text>
</comment>
<gene>
    <name evidence="2" type="ORF">B0T15DRAFT_102625</name>
</gene>
<evidence type="ECO:0000313" key="3">
    <source>
        <dbReference type="Proteomes" id="UP001273166"/>
    </source>
</evidence>
<sequence length="138" mass="14974">MAMRHDMQLLYASATAMISLLVPLCKASRARGGIIPTDVQPDHLRSPVGWGVGNSGTIGSHCSTRDAQGQWDEVSENETTKTDSLHATCGVLFAPRYLSAVPETFESPVVVRLLNIPHGMIFSWCSGVAGATEHRRQR</sequence>
<reference evidence="2" key="1">
    <citation type="journal article" date="2023" name="Mol. Phylogenet. Evol.">
        <title>Genome-scale phylogeny and comparative genomics of the fungal order Sordariales.</title>
        <authorList>
            <person name="Hensen N."/>
            <person name="Bonometti L."/>
            <person name="Westerberg I."/>
            <person name="Brannstrom I.O."/>
            <person name="Guillou S."/>
            <person name="Cros-Aarteil S."/>
            <person name="Calhoun S."/>
            <person name="Haridas S."/>
            <person name="Kuo A."/>
            <person name="Mondo S."/>
            <person name="Pangilinan J."/>
            <person name="Riley R."/>
            <person name="LaButti K."/>
            <person name="Andreopoulos B."/>
            <person name="Lipzen A."/>
            <person name="Chen C."/>
            <person name="Yan M."/>
            <person name="Daum C."/>
            <person name="Ng V."/>
            <person name="Clum A."/>
            <person name="Steindorff A."/>
            <person name="Ohm R.A."/>
            <person name="Martin F."/>
            <person name="Silar P."/>
            <person name="Natvig D.O."/>
            <person name="Lalanne C."/>
            <person name="Gautier V."/>
            <person name="Ament-Velasquez S.L."/>
            <person name="Kruys A."/>
            <person name="Hutchinson M.I."/>
            <person name="Powell A.J."/>
            <person name="Barry K."/>
            <person name="Miller A.N."/>
            <person name="Grigoriev I.V."/>
            <person name="Debuchy R."/>
            <person name="Gladieux P."/>
            <person name="Hiltunen Thoren M."/>
            <person name="Johannesson H."/>
        </authorList>
    </citation>
    <scope>NUCLEOTIDE SEQUENCE</scope>
    <source>
        <strain evidence="2">CBS 333.67</strain>
    </source>
</reference>
<evidence type="ECO:0000313" key="2">
    <source>
        <dbReference type="EMBL" id="KAK3308243.1"/>
    </source>
</evidence>
<feature type="chain" id="PRO_5042459913" description="Secreted protein" evidence="1">
    <location>
        <begin position="33"/>
        <end position="138"/>
    </location>
</feature>
<accession>A0AAJ0GY13</accession>
<proteinExistence type="predicted"/>
<organism evidence="2 3">
    <name type="scientific">Chaetomium strumarium</name>
    <dbReference type="NCBI Taxonomy" id="1170767"/>
    <lineage>
        <taxon>Eukaryota</taxon>
        <taxon>Fungi</taxon>
        <taxon>Dikarya</taxon>
        <taxon>Ascomycota</taxon>
        <taxon>Pezizomycotina</taxon>
        <taxon>Sordariomycetes</taxon>
        <taxon>Sordariomycetidae</taxon>
        <taxon>Sordariales</taxon>
        <taxon>Chaetomiaceae</taxon>
        <taxon>Chaetomium</taxon>
    </lineage>
</organism>
<dbReference type="Proteomes" id="UP001273166">
    <property type="component" value="Unassembled WGS sequence"/>
</dbReference>
<evidence type="ECO:0000256" key="1">
    <source>
        <dbReference type="SAM" id="SignalP"/>
    </source>
</evidence>
<dbReference type="AlphaFoldDB" id="A0AAJ0GY13"/>
<dbReference type="RefSeq" id="XP_062724023.1">
    <property type="nucleotide sequence ID" value="XM_062861382.1"/>
</dbReference>
<keyword evidence="3" id="KW-1185">Reference proteome</keyword>
<keyword evidence="1" id="KW-0732">Signal</keyword>
<dbReference type="EMBL" id="JAUDZG010000002">
    <property type="protein sequence ID" value="KAK3308243.1"/>
    <property type="molecule type" value="Genomic_DNA"/>
</dbReference>